<gene>
    <name evidence="2" type="ORF">Gxy13693_015_013</name>
</gene>
<keyword evidence="1" id="KW-0175">Coiled coil</keyword>
<evidence type="ECO:0000313" key="2">
    <source>
        <dbReference type="EMBL" id="GAN99036.1"/>
    </source>
</evidence>
<sequence length="245" mass="27482">MDLHEAEGVSVSKGQRLGRSRLLKLLEKDDAPQPVDSRAETLTSQVVVQDDVVAVIRDVFEGTSLLSDQDKVSRILAVRTEINESWGQARDAFLSIGRALLDLENVLSKAEYLKLRSGSDRLFPFSDATATQFRQIARAVESGRIPLEKCPGSYGTAYQITLLNDQQLTLAYERGLIRPDVTRKEIASLRKEVMPPANDAARMDLAALREERRRLVRREQQLAQDLHAVRARIAELEELLGFSND</sequence>
<dbReference type="Proteomes" id="UP000032683">
    <property type="component" value="Unassembled WGS sequence"/>
</dbReference>
<protein>
    <submittedName>
        <fullName evidence="2">Uncharacterized protein</fullName>
    </submittedName>
</protein>
<dbReference type="AlphaFoldDB" id="A0A0D6Q8B6"/>
<comment type="caution">
    <text evidence="2">The sequence shown here is derived from an EMBL/GenBank/DDBJ whole genome shotgun (WGS) entry which is preliminary data.</text>
</comment>
<feature type="coiled-coil region" evidence="1">
    <location>
        <begin position="198"/>
        <end position="239"/>
    </location>
</feature>
<accession>A0A0D6Q8B6</accession>
<evidence type="ECO:0000256" key="1">
    <source>
        <dbReference type="SAM" id="Coils"/>
    </source>
</evidence>
<name>A0A0D6Q8B6_KOMXY</name>
<organism evidence="2 3">
    <name type="scientific">Komagataeibacter xylinus NBRC 13693</name>
    <dbReference type="NCBI Taxonomy" id="1234668"/>
    <lineage>
        <taxon>Bacteria</taxon>
        <taxon>Pseudomonadati</taxon>
        <taxon>Pseudomonadota</taxon>
        <taxon>Alphaproteobacteria</taxon>
        <taxon>Acetobacterales</taxon>
        <taxon>Acetobacteraceae</taxon>
        <taxon>Komagataeibacter</taxon>
    </lineage>
</organism>
<reference evidence="2 3" key="1">
    <citation type="submission" date="2012-11" db="EMBL/GenBank/DDBJ databases">
        <title>Whole genome sequence of Gluconacetobacter xylinus NBRC 13693.</title>
        <authorList>
            <person name="Azuma Y."/>
            <person name="Higashiura N."/>
            <person name="Hirakawa H."/>
            <person name="Matsushita K."/>
        </authorList>
    </citation>
    <scope>NUCLEOTIDE SEQUENCE [LARGE SCALE GENOMIC DNA]</scope>
    <source>
        <strain evidence="2 3">NBRC 13693</strain>
    </source>
</reference>
<proteinExistence type="predicted"/>
<evidence type="ECO:0000313" key="3">
    <source>
        <dbReference type="Proteomes" id="UP000032683"/>
    </source>
</evidence>
<dbReference type="EMBL" id="BANJ01000015">
    <property type="protein sequence ID" value="GAN99036.1"/>
    <property type="molecule type" value="Genomic_DNA"/>
</dbReference>